<dbReference type="Pfam" id="PF01156">
    <property type="entry name" value="IU_nuc_hydro"/>
    <property type="match status" value="2"/>
</dbReference>
<comment type="similarity">
    <text evidence="1">Belongs to the IUNH family.</text>
</comment>
<dbReference type="ExpressionAtlas" id="M8BYP4">
    <property type="expression patterns" value="baseline"/>
</dbReference>
<feature type="domain" description="Inosine/uridine-preferring nucleoside hydrolase" evidence="2">
    <location>
        <begin position="575"/>
        <end position="915"/>
    </location>
</feature>
<dbReference type="InterPro" id="IPR001910">
    <property type="entry name" value="Inosine/uridine_hydrolase_dom"/>
</dbReference>
<evidence type="ECO:0000313" key="3">
    <source>
        <dbReference type="EnsemblPlants" id="EMT26893"/>
    </source>
</evidence>
<evidence type="ECO:0000259" key="2">
    <source>
        <dbReference type="Pfam" id="PF01156"/>
    </source>
</evidence>
<dbReference type="AlphaFoldDB" id="M8BYP4"/>
<feature type="domain" description="Inosine/uridine-preferring nucleoside hydrolase" evidence="2">
    <location>
        <begin position="88"/>
        <end position="294"/>
    </location>
</feature>
<organism evidence="3">
    <name type="scientific">Aegilops tauschii</name>
    <name type="common">Tausch's goatgrass</name>
    <name type="synonym">Aegilops squarrosa</name>
    <dbReference type="NCBI Taxonomy" id="37682"/>
    <lineage>
        <taxon>Eukaryota</taxon>
        <taxon>Viridiplantae</taxon>
        <taxon>Streptophyta</taxon>
        <taxon>Embryophyta</taxon>
        <taxon>Tracheophyta</taxon>
        <taxon>Spermatophyta</taxon>
        <taxon>Magnoliopsida</taxon>
        <taxon>Liliopsida</taxon>
        <taxon>Poales</taxon>
        <taxon>Poaceae</taxon>
        <taxon>BOP clade</taxon>
        <taxon>Pooideae</taxon>
        <taxon>Triticodae</taxon>
        <taxon>Triticeae</taxon>
        <taxon>Triticinae</taxon>
        <taxon>Aegilops</taxon>
    </lineage>
</organism>
<dbReference type="SUPFAM" id="SSF53590">
    <property type="entry name" value="Nucleoside hydrolase"/>
    <property type="match status" value="2"/>
</dbReference>
<sequence length="951" mass="104622">MAAAVVVIMVLAAAVAAGGAATDQAAPQRILLDTDMDTDDLLALMYILKQNRSEFELKPSFSYSNPKQSNLIKIPIPAATREAVTINVNAWSDAGHAVNHLYDILYMMGRDDILVGIGGDGGISDAGTIYPNVGGYLPLIDQGITTVGDCRYRKAVPLEGGGRLDIDTNWGIRRSFLPQGNRRYIPFQQPTTQQVMIDTISAGPTTVILTGSHTNFAIFLMTYPHLKGNVKHIYTMGGGVRSKNPTGCCPKDVTTACTPQQCGDIGNLFSSYSTNPYAEFNIFGDPFAAYQILVQIAMYRRIQNESEFVSVSMLGVSITDGVASLGSIITSHLIKFGVVEVFHSGIPITLVPLDATNTIPVNEEFFYAFQQHQSTFEAEYCFKSLKMARDTWSDDQFHASYFMWDSFTSGVAISGMRNDKDCLHGNDFAELEYMNITVITSNEPYGIYDGSNPLFDGHAVPKFGLKKGGVHSGHVQTGIVDSFCIIEGSRKGRCEDGYTKEISGLEAVRVRVATKAKSNVDKNSRLDREFFKSFLEVLTLRDNTGRFDITAQFPFYREVLYKPNFVNKSRGKVTIFDMDMSAGDFVSLIYLLKAPVEEIDLKGIFVSGNGWANAATIDIVYDILHMMGRDDIPVGRGTSTALGTGILGCKYVSAIPQGSGGLLDSDTLYGLARSLPRSPRRYTAENSVEHGAPRNTGNPELRQPLAFEVWQSVKKQLDPSEKITILTNGPLTNLANIVLSDRNASSVIKSVYVVGGHIRDENDSNGNVFTVPSNRYAEFNLFLDPLAAKVVLESTMDITLIPLSSQRKASSFQTLLESLEYAENTPESSFVLHLLSLLHDLQQKHRLYHHMGIFLGELLGAVYLVEGSNMEHSLLLKPISIIADNTTSTDGQVVVNEQSANLVKVLEDFDSDEYYSRVANHLGNMERSAVIGSFTEQRASWSRQPDNLRVR</sequence>
<protein>
    <recommendedName>
        <fullName evidence="2">Inosine/uridine-preferring nucleoside hydrolase domain-containing protein</fullName>
    </recommendedName>
</protein>
<name>M8BYP4_AEGTA</name>
<evidence type="ECO:0000256" key="1">
    <source>
        <dbReference type="ARBA" id="ARBA00009176"/>
    </source>
</evidence>
<dbReference type="PANTHER" id="PTHR46692">
    <property type="entry name" value="INOSINE-URIDINE PREFERRING NUCLEOSIDE HYDROLASE FAMILY PROTEIN"/>
    <property type="match status" value="1"/>
</dbReference>
<dbReference type="GO" id="GO:0016799">
    <property type="term" value="F:hydrolase activity, hydrolyzing N-glycosyl compounds"/>
    <property type="evidence" value="ECO:0007669"/>
    <property type="project" value="InterPro"/>
</dbReference>
<dbReference type="Gene3D" id="3.90.245.10">
    <property type="entry name" value="Ribonucleoside hydrolase-like"/>
    <property type="match status" value="2"/>
</dbReference>
<proteinExistence type="inferred from homology"/>
<dbReference type="EnsemblPlants" id="EMT26893">
    <property type="protein sequence ID" value="EMT26893"/>
    <property type="gene ID" value="F775_13652"/>
</dbReference>
<accession>M8BYP4</accession>
<dbReference type="PANTHER" id="PTHR46692:SF1">
    <property type="entry name" value="NUCLEOSIDE HYDROLASE 3-RELATED"/>
    <property type="match status" value="1"/>
</dbReference>
<dbReference type="InterPro" id="IPR036452">
    <property type="entry name" value="Ribo_hydro-like"/>
</dbReference>
<reference evidence="3" key="1">
    <citation type="submission" date="2015-06" db="UniProtKB">
        <authorList>
            <consortium name="EnsemblPlants"/>
        </authorList>
    </citation>
    <scope>IDENTIFICATION</scope>
</reference>